<comment type="similarity">
    <text evidence="1">Belongs to the transferase hexapeptide repeat family.</text>
</comment>
<name>A0A0A2FP55_9PORP</name>
<dbReference type="KEGG" id="pcre:NCTC12858_00084"/>
<organism evidence="2 3">
    <name type="scientific">Porphyromonas crevioricanis</name>
    <dbReference type="NCBI Taxonomy" id="393921"/>
    <lineage>
        <taxon>Bacteria</taxon>
        <taxon>Pseudomonadati</taxon>
        <taxon>Bacteroidota</taxon>
        <taxon>Bacteroidia</taxon>
        <taxon>Bacteroidales</taxon>
        <taxon>Porphyromonadaceae</taxon>
        <taxon>Porphyromonas</taxon>
    </lineage>
</organism>
<keyword evidence="2" id="KW-0012">Acyltransferase</keyword>
<dbReference type="PANTHER" id="PTHR43300:SF4">
    <property type="entry name" value="ACYL-[ACYL-CARRIER-PROTEIN]--UDP-N-ACETYLGLUCOSAMINE O-ACYLTRANSFERASE"/>
    <property type="match status" value="1"/>
</dbReference>
<reference evidence="2 3" key="1">
    <citation type="submission" date="2018-06" db="EMBL/GenBank/DDBJ databases">
        <authorList>
            <consortium name="Pathogen Informatics"/>
            <person name="Doyle S."/>
        </authorList>
    </citation>
    <scope>NUCLEOTIDE SEQUENCE [LARGE SCALE GENOMIC DNA]</scope>
    <source>
        <strain evidence="2 3">NCTC12858</strain>
    </source>
</reference>
<evidence type="ECO:0000313" key="2">
    <source>
        <dbReference type="EMBL" id="SQH72278.1"/>
    </source>
</evidence>
<gene>
    <name evidence="2" type="ORF">NCTC12858_00084</name>
</gene>
<dbReference type="Proteomes" id="UP000249300">
    <property type="component" value="Chromosome 1"/>
</dbReference>
<dbReference type="Pfam" id="PF00132">
    <property type="entry name" value="Hexapep"/>
    <property type="match status" value="2"/>
</dbReference>
<evidence type="ECO:0000313" key="3">
    <source>
        <dbReference type="Proteomes" id="UP000249300"/>
    </source>
</evidence>
<evidence type="ECO:0000256" key="1">
    <source>
        <dbReference type="ARBA" id="ARBA00007274"/>
    </source>
</evidence>
<dbReference type="SUPFAM" id="SSF51161">
    <property type="entry name" value="Trimeric LpxA-like enzymes"/>
    <property type="match status" value="1"/>
</dbReference>
<dbReference type="CDD" id="cd03358">
    <property type="entry name" value="LbH_WxcM_N_like"/>
    <property type="match status" value="1"/>
</dbReference>
<dbReference type="STRING" id="393921.HQ45_04440"/>
<protein>
    <submittedName>
        <fullName evidence="2">Acetyltransferase SA2342</fullName>
        <ecNumber evidence="2">2.3.1.-</ecNumber>
    </submittedName>
</protein>
<dbReference type="PANTHER" id="PTHR43300">
    <property type="entry name" value="ACETYLTRANSFERASE"/>
    <property type="match status" value="1"/>
</dbReference>
<dbReference type="GO" id="GO:0016746">
    <property type="term" value="F:acyltransferase activity"/>
    <property type="evidence" value="ECO:0007669"/>
    <property type="project" value="UniProtKB-KW"/>
</dbReference>
<sequence length="196" mass="21380">MIYIHPSSLVERGCKVGRGTYVWHFCHLMRGAKVGENCSLGQNVVMMPHAVLADGCRVQNNVTLYTGVECEENVFLGPSCVFTNVLNPRAFISRKAEYKKTLLKEGSSIGANATILCGTVIGRYALVGAGAVVIRDVPDFALVVGNPSRQIGWVSRAAHRLNFDEEGFASCPETLELYQLRDGVVTLISEGKTEEE</sequence>
<keyword evidence="3" id="KW-1185">Reference proteome</keyword>
<accession>A0A0A2FP55</accession>
<dbReference type="InterPro" id="IPR050179">
    <property type="entry name" value="Trans_hexapeptide_repeat"/>
</dbReference>
<dbReference type="OrthoDB" id="9801697at2"/>
<dbReference type="AlphaFoldDB" id="A0A0A2FP55"/>
<dbReference type="EC" id="2.3.1.-" evidence="2"/>
<dbReference type="RefSeq" id="WP_023939857.1">
    <property type="nucleotide sequence ID" value="NZ_JQJB01000006.1"/>
</dbReference>
<dbReference type="Gene3D" id="2.160.10.10">
    <property type="entry name" value="Hexapeptide repeat proteins"/>
    <property type="match status" value="1"/>
</dbReference>
<dbReference type="eggNOG" id="COG0110">
    <property type="taxonomic scope" value="Bacteria"/>
</dbReference>
<dbReference type="InterPro" id="IPR001451">
    <property type="entry name" value="Hexapep"/>
</dbReference>
<keyword evidence="2" id="KW-0808">Transferase</keyword>
<proteinExistence type="inferred from homology"/>
<dbReference type="InterPro" id="IPR011004">
    <property type="entry name" value="Trimer_LpxA-like_sf"/>
</dbReference>
<dbReference type="EMBL" id="LS483447">
    <property type="protein sequence ID" value="SQH72278.1"/>
    <property type="molecule type" value="Genomic_DNA"/>
</dbReference>